<keyword evidence="2 8" id="KW-0645">Protease</keyword>
<sequence length="573" mass="60609">MTIRSILFAALGAFHLAGACAPPAPDGAAVLAQLAAQRQRQGLDADHHFLVASRHPGIQGSTVVRAHHTYKGVRVFGSESVLLLDAAGKPVRESVSERRLHLGRGAANRLGAATAAFGVLPALSSAHASTLALRSVRADAVPETPATTELIIYPLVWSERLPAALGKSEDALNALDMTDVVAGYELAWLVATRLRAGPQPVYHDTVVSARSGRILAQWSMLQSAAGKGRSQYEGEVPLSTSESGAGFRMVDPLRAKGGRFGALAVTNADHGTKAGEPFVNSGNTWGDGKQYLAGGSTTDANGQTAAVNAMWGLASTYDMLKNVLGWLSMDGQDSATYIAAHVNTAYDNAYYSDTCKCMFIGDGSTFNSLGALDVVGHEMGHGVTDATSRLVYMGESGGLNESSSDITGEVVEAYARAGKGGALVPAAGNDWMIGKDISKSGTPLRYMIRPSRDRSSPDAWSTRLRRLDVHYSSGPNNRMFYFLAQGSSADPASDAHSTFLTGTPRAMSGIGLDKAWRIWFDAATTRFTSSTDYKEARAKVLAAAEELYGKESREAVAVQRAYAAVNVGADRNE</sequence>
<dbReference type="SUPFAM" id="SSF55486">
    <property type="entry name" value="Metalloproteases ('zincins'), catalytic domain"/>
    <property type="match status" value="1"/>
</dbReference>
<keyword evidence="3" id="KW-0479">Metal-binding</keyword>
<dbReference type="InterPro" id="IPR023612">
    <property type="entry name" value="Peptidase_M4"/>
</dbReference>
<dbReference type="GO" id="GO:0046872">
    <property type="term" value="F:metal ion binding"/>
    <property type="evidence" value="ECO:0007669"/>
    <property type="project" value="UniProtKB-UniRule"/>
</dbReference>
<dbReference type="GO" id="GO:0006508">
    <property type="term" value="P:proteolysis"/>
    <property type="evidence" value="ECO:0007669"/>
    <property type="project" value="UniProtKB-KW"/>
</dbReference>
<dbReference type="AlphaFoldDB" id="A0A430HGK0"/>
<evidence type="ECO:0000256" key="4">
    <source>
        <dbReference type="ARBA" id="ARBA00022801"/>
    </source>
</evidence>
<gene>
    <name evidence="11" type="ORF">EJB06_23695</name>
</gene>
<evidence type="ECO:0000256" key="3">
    <source>
        <dbReference type="ARBA" id="ARBA00022723"/>
    </source>
</evidence>
<evidence type="ECO:0000259" key="10">
    <source>
        <dbReference type="Pfam" id="PF02868"/>
    </source>
</evidence>
<dbReference type="OrthoDB" id="5378341at2"/>
<evidence type="ECO:0000256" key="5">
    <source>
        <dbReference type="ARBA" id="ARBA00022833"/>
    </source>
</evidence>
<keyword evidence="12" id="KW-1185">Reference proteome</keyword>
<name>A0A430HGK0_9BURK</name>
<feature type="domain" description="Peptidase M4" evidence="9">
    <location>
        <begin position="226"/>
        <end position="385"/>
    </location>
</feature>
<keyword evidence="5 8" id="KW-0862">Zinc</keyword>
<feature type="chain" id="PRO_5023099473" description="Neutral metalloproteinase" evidence="8">
    <location>
        <begin position="20"/>
        <end position="573"/>
    </location>
</feature>
<dbReference type="InterPro" id="IPR050728">
    <property type="entry name" value="Zinc_Metalloprotease_M4"/>
</dbReference>
<dbReference type="PROSITE" id="PS51257">
    <property type="entry name" value="PROKAR_LIPOPROTEIN"/>
    <property type="match status" value="1"/>
</dbReference>
<dbReference type="EMBL" id="RXLQ01000014">
    <property type="protein sequence ID" value="RSZ56636.1"/>
    <property type="molecule type" value="Genomic_DNA"/>
</dbReference>
<comment type="caution">
    <text evidence="11">The sequence shown here is derived from an EMBL/GenBank/DDBJ whole genome shotgun (WGS) entry which is preliminary data.</text>
</comment>
<evidence type="ECO:0000313" key="12">
    <source>
        <dbReference type="Proteomes" id="UP000278085"/>
    </source>
</evidence>
<organism evidence="11 12">
    <name type="scientific">Massilia atriviolacea</name>
    <dbReference type="NCBI Taxonomy" id="2495579"/>
    <lineage>
        <taxon>Bacteria</taxon>
        <taxon>Pseudomonadati</taxon>
        <taxon>Pseudomonadota</taxon>
        <taxon>Betaproteobacteria</taxon>
        <taxon>Burkholderiales</taxon>
        <taxon>Oxalobacteraceae</taxon>
        <taxon>Telluria group</taxon>
        <taxon>Massilia</taxon>
    </lineage>
</organism>
<dbReference type="Pfam" id="PF01447">
    <property type="entry name" value="Peptidase_M4"/>
    <property type="match status" value="1"/>
</dbReference>
<dbReference type="GO" id="GO:0005576">
    <property type="term" value="C:extracellular region"/>
    <property type="evidence" value="ECO:0007669"/>
    <property type="project" value="UniProtKB-SubCell"/>
</dbReference>
<dbReference type="CDD" id="cd09597">
    <property type="entry name" value="M4_TLP"/>
    <property type="match status" value="1"/>
</dbReference>
<dbReference type="Gene3D" id="1.10.390.10">
    <property type="entry name" value="Neutral Protease Domain 2"/>
    <property type="match status" value="1"/>
</dbReference>
<feature type="active site" description="Proton donor" evidence="7">
    <location>
        <position position="470"/>
    </location>
</feature>
<dbReference type="EC" id="3.4.24.-" evidence="8"/>
<dbReference type="RefSeq" id="WP_126076489.1">
    <property type="nucleotide sequence ID" value="NZ_CP051166.1"/>
</dbReference>
<accession>A0A430HGK0</accession>
<dbReference type="PANTHER" id="PTHR33794:SF1">
    <property type="entry name" value="BACILLOLYSIN"/>
    <property type="match status" value="1"/>
</dbReference>
<dbReference type="Pfam" id="PF02868">
    <property type="entry name" value="Peptidase_M4_C"/>
    <property type="match status" value="1"/>
</dbReference>
<keyword evidence="4 8" id="KW-0378">Hydrolase</keyword>
<proteinExistence type="inferred from homology"/>
<evidence type="ECO:0000313" key="11">
    <source>
        <dbReference type="EMBL" id="RSZ56636.1"/>
    </source>
</evidence>
<evidence type="ECO:0000256" key="7">
    <source>
        <dbReference type="PIRSR" id="PIRSR623612-1"/>
    </source>
</evidence>
<protein>
    <recommendedName>
        <fullName evidence="8">Neutral metalloproteinase</fullName>
        <ecNumber evidence="8">3.4.24.-</ecNumber>
    </recommendedName>
</protein>
<evidence type="ECO:0000256" key="2">
    <source>
        <dbReference type="ARBA" id="ARBA00022670"/>
    </source>
</evidence>
<dbReference type="Proteomes" id="UP000278085">
    <property type="component" value="Unassembled WGS sequence"/>
</dbReference>
<evidence type="ECO:0000256" key="6">
    <source>
        <dbReference type="ARBA" id="ARBA00023049"/>
    </source>
</evidence>
<keyword evidence="6 8" id="KW-0482">Metalloprotease</keyword>
<dbReference type="PRINTS" id="PR00730">
    <property type="entry name" value="THERMOLYSIN"/>
</dbReference>
<comment type="cofactor">
    <cofactor evidence="8">
        <name>Zn(2+)</name>
        <dbReference type="ChEBI" id="CHEBI:29105"/>
    </cofactor>
</comment>
<keyword evidence="8" id="KW-0964">Secreted</keyword>
<comment type="similarity">
    <text evidence="1 8">Belongs to the peptidase M4 family.</text>
</comment>
<feature type="domain" description="Peptidase M4 C-terminal" evidence="10">
    <location>
        <begin position="388"/>
        <end position="567"/>
    </location>
</feature>
<feature type="active site" evidence="7">
    <location>
        <position position="378"/>
    </location>
</feature>
<keyword evidence="8" id="KW-0732">Signal</keyword>
<comment type="subcellular location">
    <subcellularLocation>
        <location evidence="8">Secreted</location>
    </subcellularLocation>
</comment>
<dbReference type="InterPro" id="IPR027268">
    <property type="entry name" value="Peptidase_M4/M1_CTD_sf"/>
</dbReference>
<reference evidence="11 12" key="1">
    <citation type="submission" date="2018-12" db="EMBL/GenBank/DDBJ databases">
        <authorList>
            <person name="Yang E."/>
        </authorList>
    </citation>
    <scope>NUCLEOTIDE SEQUENCE [LARGE SCALE GENOMIC DNA]</scope>
    <source>
        <strain evidence="11 12">SOD</strain>
    </source>
</reference>
<dbReference type="PANTHER" id="PTHR33794">
    <property type="entry name" value="BACILLOLYSIN"/>
    <property type="match status" value="1"/>
</dbReference>
<evidence type="ECO:0000256" key="1">
    <source>
        <dbReference type="ARBA" id="ARBA00009388"/>
    </source>
</evidence>
<dbReference type="InterPro" id="IPR001570">
    <property type="entry name" value="Peptidase_M4_C_domain"/>
</dbReference>
<dbReference type="InterPro" id="IPR013856">
    <property type="entry name" value="Peptidase_M4_domain"/>
</dbReference>
<dbReference type="GO" id="GO:0004222">
    <property type="term" value="F:metalloendopeptidase activity"/>
    <property type="evidence" value="ECO:0007669"/>
    <property type="project" value="UniProtKB-UniRule"/>
</dbReference>
<dbReference type="Gene3D" id="3.10.170.10">
    <property type="match status" value="1"/>
</dbReference>
<comment type="function">
    <text evidence="8">Extracellular zinc metalloprotease.</text>
</comment>
<evidence type="ECO:0000256" key="8">
    <source>
        <dbReference type="RuleBase" id="RU366073"/>
    </source>
</evidence>
<feature type="signal peptide" evidence="8">
    <location>
        <begin position="1"/>
        <end position="19"/>
    </location>
</feature>
<evidence type="ECO:0000259" key="9">
    <source>
        <dbReference type="Pfam" id="PF01447"/>
    </source>
</evidence>